<dbReference type="PANTHER" id="PTHR37544:SF1">
    <property type="entry name" value="PHOSPHORIBOSYLAMINOIMIDAZOLE-SUCCINOCARBOXAMIDE SYNTHASE"/>
    <property type="match status" value="1"/>
</dbReference>
<feature type="region of interest" description="Disordered" evidence="1">
    <location>
        <begin position="1275"/>
        <end position="1307"/>
    </location>
</feature>
<feature type="transmembrane region" description="Helical" evidence="2">
    <location>
        <begin position="124"/>
        <end position="144"/>
    </location>
</feature>
<dbReference type="OrthoDB" id="3649451at2759"/>
<organism evidence="3 4">
    <name type="scientific">Myriangium duriaei CBS 260.36</name>
    <dbReference type="NCBI Taxonomy" id="1168546"/>
    <lineage>
        <taxon>Eukaryota</taxon>
        <taxon>Fungi</taxon>
        <taxon>Dikarya</taxon>
        <taxon>Ascomycota</taxon>
        <taxon>Pezizomycotina</taxon>
        <taxon>Dothideomycetes</taxon>
        <taxon>Dothideomycetidae</taxon>
        <taxon>Myriangiales</taxon>
        <taxon>Myriangiaceae</taxon>
        <taxon>Myriangium</taxon>
    </lineage>
</organism>
<protein>
    <submittedName>
        <fullName evidence="3">Uncharacterized protein</fullName>
    </submittedName>
</protein>
<keyword evidence="2" id="KW-0472">Membrane</keyword>
<dbReference type="EMBL" id="ML996094">
    <property type="protein sequence ID" value="KAF2148133.1"/>
    <property type="molecule type" value="Genomic_DNA"/>
</dbReference>
<evidence type="ECO:0000256" key="1">
    <source>
        <dbReference type="SAM" id="MobiDB-lite"/>
    </source>
</evidence>
<sequence>MIGTLREPAGSVFGDPASVAMMQTLTAQRFEDRQSNFHDLQPEMIELDGFETFDESQLALPNWPAMRNAAANTGTRRIIPWIDPILPPRAFIMSFSVLLFVLMSVAIFLWKISQSRHGLHSPTIPHYLWSYGPVAVLVLTRLLVKPLLLHRFQAFELWKRLESNGSMKNPIDILLLDYISTPKILRLGRALEKRHMIVVNTILVDVLLQIAIFSSTGLMITLSTLTPFRDAELELTMEFNEADYNSSYTGLLDNAVFAHANIRATVDVFQPDIRCQPAEITLLNATVDPDPTNVNLLNAFGTVSWDDCTTSSTYKFWISRNNNTEPPTRQLTSTLDSIRCPTSNNSLWVLIPLLDCRYNQPSIDSAIFRAGRQEESNTWSLQIESASSAVCAIDYTIKSAQVTYKLNNDDIVDVDMLSHERTPRRLEGFKTSDFYERLVLSSKSSQYMIENYLTSPDILLDPNPFYTMMTMTGRISIEDFLKNDTGLATEAATVLQHIGAQVATTHVCAEITRAISGSVQGFELRLQVVSLAAWVVIGALLVAALSATLLALSPDLGTSMPAHREDFMIQIALMTQRSQHLYEVLQNAGSMSLNRIEAVLSCSWSNDLASGSRVDGSSHRDSSRGESTSVSSEDGAVVVWWEPLLLRSVWFFLASFFPVILIIGLEILQIRSNRVNGIAQITKADNIATPLLIRLVPASIVMLAILVSGAVLLKLSIFVPFMNLKRSNARLLRANGTHPSILHQALHNHSWARSLIRISTFLGSLLLVFVSELYAVEPSPGVSPISVQHMDQFDLSWPDSIRDDRGSATILTDLVLLNSTLPSLTTEELAIPSLKFSPKDVRRIQESSVNQIAVTIPATRPTLICESVAIKGQMQANFRDAESPPSTILVNFTRFYSEIHSKRYGSYNQHLSWSISVDVATNGQHGFLGTMLDIHAPSGSDMLNAGERARPLQADNGPGMPSLAFIYAQYDWPSSHWGNISVTTSEQIIMCSQMMTTVQANVTLSIPDLRILSAVTNESSVTYLSSDGTPSSTILDIAILESLPYRLQPHFATQISVWDDPYPNTSGPSTSPWRMQDYPDVTTGPMDNFFKLLLRPPDGGARLQPDYFISGNTVEETQQGEHRFANDTQKLYRRYMAQVLNSKMRVPRPASQSETYYTGQWMNPDRAVIRQNKASKIILQVFLGLMVGCNVGTYLLVKTKNLLPHNPCSIAGMASLFAGSRMCEYDEAVEMMDPKEWMERKLKEWEGRRFNLGWWTDGEGAWRYGIDYADEEADQREEGYRGGEEAAYERVEGEEPDREAVNGVTLL</sequence>
<feature type="transmembrane region" description="Helical" evidence="2">
    <location>
        <begin position="649"/>
        <end position="668"/>
    </location>
</feature>
<feature type="region of interest" description="Disordered" evidence="1">
    <location>
        <begin position="609"/>
        <end position="629"/>
    </location>
</feature>
<evidence type="ECO:0000313" key="4">
    <source>
        <dbReference type="Proteomes" id="UP000799439"/>
    </source>
</evidence>
<feature type="transmembrane region" description="Helical" evidence="2">
    <location>
        <begin position="90"/>
        <end position="112"/>
    </location>
</feature>
<keyword evidence="4" id="KW-1185">Reference proteome</keyword>
<reference evidence="3" key="1">
    <citation type="journal article" date="2020" name="Stud. Mycol.">
        <title>101 Dothideomycetes genomes: a test case for predicting lifestyles and emergence of pathogens.</title>
        <authorList>
            <person name="Haridas S."/>
            <person name="Albert R."/>
            <person name="Binder M."/>
            <person name="Bloem J."/>
            <person name="Labutti K."/>
            <person name="Salamov A."/>
            <person name="Andreopoulos B."/>
            <person name="Baker S."/>
            <person name="Barry K."/>
            <person name="Bills G."/>
            <person name="Bluhm B."/>
            <person name="Cannon C."/>
            <person name="Castanera R."/>
            <person name="Culley D."/>
            <person name="Daum C."/>
            <person name="Ezra D."/>
            <person name="Gonzalez J."/>
            <person name="Henrissat B."/>
            <person name="Kuo A."/>
            <person name="Liang C."/>
            <person name="Lipzen A."/>
            <person name="Lutzoni F."/>
            <person name="Magnuson J."/>
            <person name="Mondo S."/>
            <person name="Nolan M."/>
            <person name="Ohm R."/>
            <person name="Pangilinan J."/>
            <person name="Park H.-J."/>
            <person name="Ramirez L."/>
            <person name="Alfaro M."/>
            <person name="Sun H."/>
            <person name="Tritt A."/>
            <person name="Yoshinaga Y."/>
            <person name="Zwiers L.-H."/>
            <person name="Turgeon B."/>
            <person name="Goodwin S."/>
            <person name="Spatafora J."/>
            <person name="Crous P."/>
            <person name="Grigoriev I."/>
        </authorList>
    </citation>
    <scope>NUCLEOTIDE SEQUENCE</scope>
    <source>
        <strain evidence="3">CBS 260.36</strain>
    </source>
</reference>
<feature type="transmembrane region" description="Helical" evidence="2">
    <location>
        <begin position="531"/>
        <end position="552"/>
    </location>
</feature>
<evidence type="ECO:0000256" key="2">
    <source>
        <dbReference type="SAM" id="Phobius"/>
    </source>
</evidence>
<name>A0A9P4IQB7_9PEZI</name>
<dbReference type="Pfam" id="PF11915">
    <property type="entry name" value="DUF3433"/>
    <property type="match status" value="1"/>
</dbReference>
<comment type="caution">
    <text evidence="3">The sequence shown here is derived from an EMBL/GenBank/DDBJ whole genome shotgun (WGS) entry which is preliminary data.</text>
</comment>
<proteinExistence type="predicted"/>
<feature type="transmembrane region" description="Helical" evidence="2">
    <location>
        <begin position="700"/>
        <end position="724"/>
    </location>
</feature>
<dbReference type="Proteomes" id="UP000799439">
    <property type="component" value="Unassembled WGS sequence"/>
</dbReference>
<evidence type="ECO:0000313" key="3">
    <source>
        <dbReference type="EMBL" id="KAF2148133.1"/>
    </source>
</evidence>
<feature type="compositionally biased region" description="Basic and acidic residues" evidence="1">
    <location>
        <begin position="1276"/>
        <end position="1293"/>
    </location>
</feature>
<accession>A0A9P4IQB7</accession>
<dbReference type="PANTHER" id="PTHR37544">
    <property type="entry name" value="SPRAY-RELATED"/>
    <property type="match status" value="1"/>
</dbReference>
<gene>
    <name evidence="3" type="ORF">K461DRAFT_316519</name>
</gene>
<keyword evidence="2" id="KW-1133">Transmembrane helix</keyword>
<dbReference type="InterPro" id="IPR021840">
    <property type="entry name" value="DUF3433"/>
</dbReference>
<keyword evidence="2" id="KW-0812">Transmembrane</keyword>